<dbReference type="InterPro" id="IPR024079">
    <property type="entry name" value="MetalloPept_cat_dom_sf"/>
</dbReference>
<dbReference type="EMBL" id="JBHUFD010000005">
    <property type="protein sequence ID" value="MFD1873235.1"/>
    <property type="molecule type" value="Genomic_DNA"/>
</dbReference>
<dbReference type="InterPro" id="IPR042089">
    <property type="entry name" value="Peptidase_M13_dom_2"/>
</dbReference>
<dbReference type="PRINTS" id="PR00786">
    <property type="entry name" value="NEPRILYSIN"/>
</dbReference>
<keyword evidence="13" id="KW-1185">Reference proteome</keyword>
<feature type="domain" description="Peptidase M13 N-terminal" evidence="11">
    <location>
        <begin position="58"/>
        <end position="437"/>
    </location>
</feature>
<evidence type="ECO:0000256" key="7">
    <source>
        <dbReference type="ARBA" id="ARBA00023049"/>
    </source>
</evidence>
<evidence type="ECO:0000259" key="10">
    <source>
        <dbReference type="Pfam" id="PF01431"/>
    </source>
</evidence>
<dbReference type="SUPFAM" id="SSF55486">
    <property type="entry name" value="Metalloproteases ('zincins'), catalytic domain"/>
    <property type="match status" value="1"/>
</dbReference>
<dbReference type="PANTHER" id="PTHR11733:SF167">
    <property type="entry name" value="FI17812P1-RELATED"/>
    <property type="match status" value="1"/>
</dbReference>
<dbReference type="InterPro" id="IPR000718">
    <property type="entry name" value="Peptidase_M13"/>
</dbReference>
<evidence type="ECO:0000256" key="6">
    <source>
        <dbReference type="ARBA" id="ARBA00022833"/>
    </source>
</evidence>
<dbReference type="PROSITE" id="PS51257">
    <property type="entry name" value="PROKAR_LIPOPROTEIN"/>
    <property type="match status" value="1"/>
</dbReference>
<dbReference type="PROSITE" id="PS51885">
    <property type="entry name" value="NEPRILYSIN"/>
    <property type="match status" value="1"/>
</dbReference>
<evidence type="ECO:0000259" key="11">
    <source>
        <dbReference type="Pfam" id="PF05649"/>
    </source>
</evidence>
<dbReference type="PANTHER" id="PTHR11733">
    <property type="entry name" value="ZINC METALLOPROTEASE FAMILY M13 NEPRILYSIN-RELATED"/>
    <property type="match status" value="1"/>
</dbReference>
<feature type="signal peptide" evidence="9">
    <location>
        <begin position="1"/>
        <end position="24"/>
    </location>
</feature>
<dbReference type="Gene3D" id="3.40.390.10">
    <property type="entry name" value="Collagenase (Catalytic Domain)"/>
    <property type="match status" value="1"/>
</dbReference>
<feature type="region of interest" description="Disordered" evidence="8">
    <location>
        <begin position="23"/>
        <end position="46"/>
    </location>
</feature>
<protein>
    <submittedName>
        <fullName evidence="12">M13 family metallopeptidase</fullName>
    </submittedName>
</protein>
<evidence type="ECO:0000256" key="2">
    <source>
        <dbReference type="ARBA" id="ARBA00007357"/>
    </source>
</evidence>
<keyword evidence="5" id="KW-0378">Hydrolase</keyword>
<feature type="chain" id="PRO_5045693990" evidence="9">
    <location>
        <begin position="25"/>
        <end position="697"/>
    </location>
</feature>
<evidence type="ECO:0000256" key="1">
    <source>
        <dbReference type="ARBA" id="ARBA00001947"/>
    </source>
</evidence>
<proteinExistence type="inferred from homology"/>
<dbReference type="InterPro" id="IPR018497">
    <property type="entry name" value="Peptidase_M13_C"/>
</dbReference>
<keyword evidence="9" id="KW-0732">Signal</keyword>
<dbReference type="CDD" id="cd08662">
    <property type="entry name" value="M13"/>
    <property type="match status" value="1"/>
</dbReference>
<gene>
    <name evidence="12" type="ORF">ACFSDX_12400</name>
</gene>
<dbReference type="RefSeq" id="WP_382313872.1">
    <property type="nucleotide sequence ID" value="NZ_JBHUFD010000005.1"/>
</dbReference>
<name>A0ABW4QW12_9BACT</name>
<keyword evidence="6" id="KW-0862">Zinc</keyword>
<feature type="compositionally biased region" description="Low complexity" evidence="8">
    <location>
        <begin position="23"/>
        <end position="40"/>
    </location>
</feature>
<comment type="similarity">
    <text evidence="2">Belongs to the peptidase M13 family.</text>
</comment>
<evidence type="ECO:0000256" key="4">
    <source>
        <dbReference type="ARBA" id="ARBA00022723"/>
    </source>
</evidence>
<organism evidence="12 13">
    <name type="scientific">Hymenobacter bucti</name>
    <dbReference type="NCBI Taxonomy" id="1844114"/>
    <lineage>
        <taxon>Bacteria</taxon>
        <taxon>Pseudomonadati</taxon>
        <taxon>Bacteroidota</taxon>
        <taxon>Cytophagia</taxon>
        <taxon>Cytophagales</taxon>
        <taxon>Hymenobacteraceae</taxon>
        <taxon>Hymenobacter</taxon>
    </lineage>
</organism>
<keyword evidence="3" id="KW-0645">Protease</keyword>
<dbReference type="Pfam" id="PF05649">
    <property type="entry name" value="Peptidase_M13_N"/>
    <property type="match status" value="1"/>
</dbReference>
<keyword evidence="4" id="KW-0479">Metal-binding</keyword>
<evidence type="ECO:0000256" key="3">
    <source>
        <dbReference type="ARBA" id="ARBA00022670"/>
    </source>
</evidence>
<sequence>MPKFPPLLTASLLALASCAGSGPAAPTTATTTPAPTTTTPEPKGVGLDVADLDRSVSPCEDFYEFSGGNWLKANQIPSYATSWGPRNLLGLRTQATLKQILEEAAANRSAAPGSNVQKVGDFYAAAMDTVAIEKAGIAPLRPELARIAAFKTRAELPALIAHEQDLGTGAFFRSGVQVDEKNTTRYVVQFDQGGLTMGDRDYYLKDDARTQKVRAAYQAYMQQLFGLLGDTPAAAQRNAATVERLEKRLAQASRSRVELRDPQANYNQMALAAAAQRYPAVQLPRLLADMQLSKAQEIIVGQPAFFDEVNALLKTEPLANLQTYMRWHLVRSLAGTLPASFVDTSFRYNQVLTGARQQTTRWKRAQAATDGTLGEAFGQLYVDKAFPPEAKRKALEMLANIKASMAEHIQTNTWMSAPTKAEALKKLNALRVKIGYPDKWRDYSALPISRESYLKNVLAARVWQNRREAARFGGPVDHTEWGMTPPTINAYYNPPLNEIVFPAGYLQPPFFDPNADDAVNYGAIGGVMGHEMTHGFDDQGRQYDAAGNLRDWWTPQDAAEFTKRAAVVARHYDAFSPLDSVHVNGKLTLGENLADFAGLTIVHAALEKQLAQRYGTGPRPKFDGFTPEQRFFLSWAQLRRQNIRPEALRQQIQTDPHSPGQYRTIGPIMNMPQFQAAFGCKEGDKMTRSAADRAVIW</sequence>
<dbReference type="Gene3D" id="1.10.1380.10">
    <property type="entry name" value="Neutral endopeptidase , domain2"/>
    <property type="match status" value="1"/>
</dbReference>
<dbReference type="Proteomes" id="UP001597197">
    <property type="component" value="Unassembled WGS sequence"/>
</dbReference>
<evidence type="ECO:0000313" key="13">
    <source>
        <dbReference type="Proteomes" id="UP001597197"/>
    </source>
</evidence>
<reference evidence="13" key="1">
    <citation type="journal article" date="2019" name="Int. J. Syst. Evol. Microbiol.">
        <title>The Global Catalogue of Microorganisms (GCM) 10K type strain sequencing project: providing services to taxonomists for standard genome sequencing and annotation.</title>
        <authorList>
            <consortium name="The Broad Institute Genomics Platform"/>
            <consortium name="The Broad Institute Genome Sequencing Center for Infectious Disease"/>
            <person name="Wu L."/>
            <person name="Ma J."/>
        </authorList>
    </citation>
    <scope>NUCLEOTIDE SEQUENCE [LARGE SCALE GENOMIC DNA]</scope>
    <source>
        <strain evidence="13">CGMCC 1.15795</strain>
    </source>
</reference>
<evidence type="ECO:0000313" key="12">
    <source>
        <dbReference type="EMBL" id="MFD1873235.1"/>
    </source>
</evidence>
<accession>A0ABW4QW12</accession>
<feature type="domain" description="Peptidase M13 C-terminal" evidence="10">
    <location>
        <begin position="489"/>
        <end position="691"/>
    </location>
</feature>
<dbReference type="InterPro" id="IPR008753">
    <property type="entry name" value="Peptidase_M13_N"/>
</dbReference>
<comment type="caution">
    <text evidence="12">The sequence shown here is derived from an EMBL/GenBank/DDBJ whole genome shotgun (WGS) entry which is preliminary data.</text>
</comment>
<evidence type="ECO:0000256" key="5">
    <source>
        <dbReference type="ARBA" id="ARBA00022801"/>
    </source>
</evidence>
<evidence type="ECO:0000256" key="9">
    <source>
        <dbReference type="SAM" id="SignalP"/>
    </source>
</evidence>
<dbReference type="Pfam" id="PF01431">
    <property type="entry name" value="Peptidase_M13"/>
    <property type="match status" value="1"/>
</dbReference>
<keyword evidence="7" id="KW-0482">Metalloprotease</keyword>
<comment type="cofactor">
    <cofactor evidence="1">
        <name>Zn(2+)</name>
        <dbReference type="ChEBI" id="CHEBI:29105"/>
    </cofactor>
</comment>
<evidence type="ECO:0000256" key="8">
    <source>
        <dbReference type="SAM" id="MobiDB-lite"/>
    </source>
</evidence>